<feature type="transmembrane region" description="Helical" evidence="1">
    <location>
        <begin position="90"/>
        <end position="112"/>
    </location>
</feature>
<dbReference type="EMBL" id="MHLV01000016">
    <property type="protein sequence ID" value="OGZ17720.1"/>
    <property type="molecule type" value="Genomic_DNA"/>
</dbReference>
<evidence type="ECO:0008006" key="4">
    <source>
        <dbReference type="Google" id="ProtNLM"/>
    </source>
</evidence>
<dbReference type="Proteomes" id="UP000176752">
    <property type="component" value="Unassembled WGS sequence"/>
</dbReference>
<dbReference type="PANTHER" id="PTHR37309">
    <property type="entry name" value="SLR0284 PROTEIN"/>
    <property type="match status" value="1"/>
</dbReference>
<evidence type="ECO:0000313" key="3">
    <source>
        <dbReference type="Proteomes" id="UP000176752"/>
    </source>
</evidence>
<dbReference type="PANTHER" id="PTHR37309:SF1">
    <property type="entry name" value="SLR0284 PROTEIN"/>
    <property type="match status" value="1"/>
</dbReference>
<feature type="transmembrane region" description="Helical" evidence="1">
    <location>
        <begin position="31"/>
        <end position="52"/>
    </location>
</feature>
<dbReference type="STRING" id="1801660.A2Z78_00205"/>
<proteinExistence type="predicted"/>
<keyword evidence="1" id="KW-0472">Membrane</keyword>
<dbReference type="AlphaFoldDB" id="A0A1G2DXJ9"/>
<feature type="transmembrane region" description="Helical" evidence="1">
    <location>
        <begin position="64"/>
        <end position="84"/>
    </location>
</feature>
<evidence type="ECO:0000256" key="1">
    <source>
        <dbReference type="SAM" id="Phobius"/>
    </source>
</evidence>
<gene>
    <name evidence="2" type="ORF">A2Z78_00205</name>
</gene>
<protein>
    <recommendedName>
        <fullName evidence="4">Phage holin family protein</fullName>
    </recommendedName>
</protein>
<accession>A0A1G2DXJ9</accession>
<organism evidence="2 3">
    <name type="scientific">Candidatus Nealsonbacteria bacterium RBG_13_36_15</name>
    <dbReference type="NCBI Taxonomy" id="1801660"/>
    <lineage>
        <taxon>Bacteria</taxon>
        <taxon>Candidatus Nealsoniibacteriota</taxon>
    </lineage>
</organism>
<dbReference type="InterPro" id="IPR007165">
    <property type="entry name" value="Phage_holin_4_2"/>
</dbReference>
<keyword evidence="1" id="KW-1133">Transmembrane helix</keyword>
<dbReference type="Pfam" id="PF04020">
    <property type="entry name" value="Phage_holin_4_2"/>
    <property type="match status" value="1"/>
</dbReference>
<keyword evidence="1" id="KW-0812">Transmembrane</keyword>
<reference evidence="2 3" key="1">
    <citation type="journal article" date="2016" name="Nat. Commun.">
        <title>Thousands of microbial genomes shed light on interconnected biogeochemical processes in an aquifer system.</title>
        <authorList>
            <person name="Anantharaman K."/>
            <person name="Brown C.T."/>
            <person name="Hug L.A."/>
            <person name="Sharon I."/>
            <person name="Castelle C.J."/>
            <person name="Probst A.J."/>
            <person name="Thomas B.C."/>
            <person name="Singh A."/>
            <person name="Wilkins M.J."/>
            <person name="Karaoz U."/>
            <person name="Brodie E.L."/>
            <person name="Williams K.H."/>
            <person name="Hubbard S.S."/>
            <person name="Banfield J.F."/>
        </authorList>
    </citation>
    <scope>NUCLEOTIDE SEQUENCE [LARGE SCALE GENOMIC DNA]</scope>
</reference>
<evidence type="ECO:0000313" key="2">
    <source>
        <dbReference type="EMBL" id="OGZ17720.1"/>
    </source>
</evidence>
<sequence>MRELVLQIVAGILGLWLAVEFVPEVEFVGDIKYLLIAGLILGLLNFFIRPILNFITLPLRLLTLGLFGLIINVLIIWTVDLIFYELAIPLITPLLWTTLIIWGLGFIVSILFPKPKQSLLKPS</sequence>
<name>A0A1G2DXJ9_9BACT</name>
<comment type="caution">
    <text evidence="2">The sequence shown here is derived from an EMBL/GenBank/DDBJ whole genome shotgun (WGS) entry which is preliminary data.</text>
</comment>